<evidence type="ECO:0000313" key="4">
    <source>
        <dbReference type="Proteomes" id="UP000287166"/>
    </source>
</evidence>
<dbReference type="Pfam" id="PF07287">
    <property type="entry name" value="AtuA"/>
    <property type="match status" value="1"/>
</dbReference>
<name>A0A401H435_9APHY</name>
<dbReference type="AlphaFoldDB" id="A0A401H435"/>
<dbReference type="Proteomes" id="UP000287166">
    <property type="component" value="Unassembled WGS sequence"/>
</dbReference>
<dbReference type="STRING" id="139825.A0A401H435"/>
<evidence type="ECO:0000313" key="3">
    <source>
        <dbReference type="EMBL" id="GBE89163.1"/>
    </source>
</evidence>
<protein>
    <recommendedName>
        <fullName evidence="5">DUF1446-domain-containing protein</fullName>
    </recommendedName>
</protein>
<reference evidence="3 4" key="1">
    <citation type="journal article" date="2018" name="Sci. Rep.">
        <title>Genome sequence of the cauliflower mushroom Sparassis crispa (Hanabiratake) and its association with beneficial usage.</title>
        <authorList>
            <person name="Kiyama R."/>
            <person name="Furutani Y."/>
            <person name="Kawaguchi K."/>
            <person name="Nakanishi T."/>
        </authorList>
    </citation>
    <scope>NUCLEOTIDE SEQUENCE [LARGE SCALE GENOMIC DNA]</scope>
</reference>
<feature type="domain" description="DUF4387" evidence="2">
    <location>
        <begin position="528"/>
        <end position="624"/>
    </location>
</feature>
<dbReference type="InterPro" id="IPR010839">
    <property type="entry name" value="AtuA_N"/>
</dbReference>
<keyword evidence="4" id="KW-1185">Reference proteome</keyword>
<evidence type="ECO:0008006" key="5">
    <source>
        <dbReference type="Google" id="ProtNLM"/>
    </source>
</evidence>
<accession>A0A401H435</accession>
<feature type="domain" description="Acyclic terpene utilisation N-terminal" evidence="1">
    <location>
        <begin position="253"/>
        <end position="411"/>
    </location>
</feature>
<dbReference type="EMBL" id="BFAD01000015">
    <property type="protein sequence ID" value="GBE89163.1"/>
    <property type="molecule type" value="Genomic_DNA"/>
</dbReference>
<dbReference type="GeneID" id="38786080"/>
<dbReference type="InterPro" id="IPR025496">
    <property type="entry name" value="DUF4387"/>
</dbReference>
<organism evidence="3 4">
    <name type="scientific">Sparassis crispa</name>
    <dbReference type="NCBI Taxonomy" id="139825"/>
    <lineage>
        <taxon>Eukaryota</taxon>
        <taxon>Fungi</taxon>
        <taxon>Dikarya</taxon>
        <taxon>Basidiomycota</taxon>
        <taxon>Agaricomycotina</taxon>
        <taxon>Agaricomycetes</taxon>
        <taxon>Polyporales</taxon>
        <taxon>Sparassidaceae</taxon>
        <taxon>Sparassis</taxon>
    </lineage>
</organism>
<dbReference type="Pfam" id="PF14330">
    <property type="entry name" value="DUF4387"/>
    <property type="match status" value="1"/>
</dbReference>
<dbReference type="RefSeq" id="XP_027620076.1">
    <property type="nucleotide sequence ID" value="XM_027764275.1"/>
</dbReference>
<evidence type="ECO:0000259" key="2">
    <source>
        <dbReference type="Pfam" id="PF14330"/>
    </source>
</evidence>
<gene>
    <name evidence="3" type="ORF">SCP_1501700</name>
</gene>
<proteinExistence type="predicted"/>
<dbReference type="OrthoDB" id="5863171at2759"/>
<comment type="caution">
    <text evidence="3">The sequence shown here is derived from an EMBL/GenBank/DDBJ whole genome shotgun (WGS) entry which is preliminary data.</text>
</comment>
<dbReference type="InParanoid" id="A0A401H435"/>
<evidence type="ECO:0000259" key="1">
    <source>
        <dbReference type="Pfam" id="PF07287"/>
    </source>
</evidence>
<sequence length="633" mass="68394">MGLGSSQSRPLQVVTVMATITATAPDQHEIRIITPIGMLGYGYNASEFLDACEKRRPHAIICDSGSTDSGPQKLALGVTTCPREAYVRDLGPLLLACAKFRIAILIGSCGGSGTNAQVDLFADIVRELADTHGYSFRVAKIYAEFDKDVVKASIGRGRVHPCGPVPALTAEDVDATPVIVGQMGAEPFLDVLNADESVDIILGGRAYDPAPYAALCFKHGIEPGIAWHMVGIIFTTIRHSSFDVEPTAPSARCTCISVAAHTLYEKTRPDLLPGPGGVLNLQGTTYEQLDERVVRVRGAVFEPKRYQVKLEGARITGFRTVFIGGIRDAVLISQIDRVLDVVETYARSMNPTFKGEDCRIAFHVYGKNGVMGPLEPVKTPAHELCILGEVLAPTQKLAHGVCNALRVALLHAPYPYQIATAGNMGSPLTPLETDIGEASEFSIYHLLDIDDPHGPFPISYETVGSPGAEPRYPSYPAAAPGTGAATEKAKAEAGKRMQALIREMETLRVNPAGNWQNAIKNGEKSVKLRDIATVLRSKNSGPYELTFDVMFPSDEIFNAVQDSNELTKEVLARAYGVEPEAVIACLFFKQARAFKFTIPRVHSNGSFGETDMHGCQQHIPLGDIDVPLLVRRG</sequence>